<feature type="compositionally biased region" description="Polar residues" evidence="1">
    <location>
        <begin position="371"/>
        <end position="380"/>
    </location>
</feature>
<accession>A0A0D7BIY3</accession>
<dbReference type="Proteomes" id="UP000054007">
    <property type="component" value="Unassembled WGS sequence"/>
</dbReference>
<reference evidence="2 3" key="1">
    <citation type="journal article" date="2015" name="Fungal Genet. Biol.">
        <title>Evolution of novel wood decay mechanisms in Agaricales revealed by the genome sequences of Fistulina hepatica and Cylindrobasidium torrendii.</title>
        <authorList>
            <person name="Floudas D."/>
            <person name="Held B.W."/>
            <person name="Riley R."/>
            <person name="Nagy L.G."/>
            <person name="Koehler G."/>
            <person name="Ransdell A.S."/>
            <person name="Younus H."/>
            <person name="Chow J."/>
            <person name="Chiniquy J."/>
            <person name="Lipzen A."/>
            <person name="Tritt A."/>
            <person name="Sun H."/>
            <person name="Haridas S."/>
            <person name="LaButti K."/>
            <person name="Ohm R.A."/>
            <person name="Kues U."/>
            <person name="Blanchette R.A."/>
            <person name="Grigoriev I.V."/>
            <person name="Minto R.E."/>
            <person name="Hibbett D.S."/>
        </authorList>
    </citation>
    <scope>NUCLEOTIDE SEQUENCE [LARGE SCALE GENOMIC DNA]</scope>
    <source>
        <strain evidence="2 3">FP15055 ss-10</strain>
    </source>
</reference>
<organism evidence="2 3">
    <name type="scientific">Cylindrobasidium torrendii FP15055 ss-10</name>
    <dbReference type="NCBI Taxonomy" id="1314674"/>
    <lineage>
        <taxon>Eukaryota</taxon>
        <taxon>Fungi</taxon>
        <taxon>Dikarya</taxon>
        <taxon>Basidiomycota</taxon>
        <taxon>Agaricomycotina</taxon>
        <taxon>Agaricomycetes</taxon>
        <taxon>Agaricomycetidae</taxon>
        <taxon>Agaricales</taxon>
        <taxon>Marasmiineae</taxon>
        <taxon>Physalacriaceae</taxon>
        <taxon>Cylindrobasidium</taxon>
    </lineage>
</organism>
<keyword evidence="3" id="KW-1185">Reference proteome</keyword>
<dbReference type="EMBL" id="KN880467">
    <property type="protein sequence ID" value="KIY70518.1"/>
    <property type="molecule type" value="Genomic_DNA"/>
</dbReference>
<feature type="compositionally biased region" description="Basic and acidic residues" evidence="1">
    <location>
        <begin position="314"/>
        <end position="348"/>
    </location>
</feature>
<evidence type="ECO:0000313" key="3">
    <source>
        <dbReference type="Proteomes" id="UP000054007"/>
    </source>
</evidence>
<evidence type="ECO:0000256" key="1">
    <source>
        <dbReference type="SAM" id="MobiDB-lite"/>
    </source>
</evidence>
<name>A0A0D7BIY3_9AGAR</name>
<sequence>MPEISAYYYLSEPRTTTWHSPSTAHSRVARHDHFDDLFLSFFPFSASTTVTTMAKSSHSSAAPGSEAHESSHQSSTSGSKRWKTLRTRQRWWPFHKRHGSRGGSSVTGSEAERSENAEAGAAVPRDPPPPSQAAVVTVNGDRSQRVADPQASATADTLDVPDQPIAATAGVKPPVEIQPSVDSQQSVGIQASQPSIAVEPSADVPPNVDAHVTVSTEPSNALPVATPDVSDISLEPPLLSSDPKAVDETGHAVNTRRPVNLDADTHSRSSRFYEEDNSETDRTARGPTGSTTYIPIEDTRPRDSAVPTVPDDDSAGHAKEDIRDEGGNEEGDVKADVERTSKGLDRYPARVVDMRPPSPEPDEERQRHISEIQTSTQPLTSAPMDPTRPAPEEDSEPTTKKKRSWICCC</sequence>
<proteinExistence type="predicted"/>
<evidence type="ECO:0000313" key="2">
    <source>
        <dbReference type="EMBL" id="KIY70518.1"/>
    </source>
</evidence>
<feature type="region of interest" description="Disordered" evidence="1">
    <location>
        <begin position="55"/>
        <end position="161"/>
    </location>
</feature>
<feature type="compositionally biased region" description="Basic residues" evidence="1">
    <location>
        <begin position="400"/>
        <end position="409"/>
    </location>
</feature>
<feature type="region of interest" description="Disordered" evidence="1">
    <location>
        <begin position="216"/>
        <end position="409"/>
    </location>
</feature>
<feature type="compositionally biased region" description="Basic residues" evidence="1">
    <location>
        <begin position="80"/>
        <end position="100"/>
    </location>
</feature>
<gene>
    <name evidence="2" type="ORF">CYLTODRAFT_441964</name>
</gene>
<dbReference type="AlphaFoldDB" id="A0A0D7BIY3"/>
<protein>
    <submittedName>
        <fullName evidence="2">Uncharacterized protein</fullName>
    </submittedName>
</protein>
<feature type="compositionally biased region" description="Basic and acidic residues" evidence="1">
    <location>
        <begin position="263"/>
        <end position="284"/>
    </location>
</feature>